<gene>
    <name evidence="1" type="ORF">PSDVSF_29040</name>
</gene>
<proteinExistence type="predicted"/>
<evidence type="ECO:0008006" key="3">
    <source>
        <dbReference type="Google" id="ProtNLM"/>
    </source>
</evidence>
<dbReference type="SUPFAM" id="SSF48452">
    <property type="entry name" value="TPR-like"/>
    <property type="match status" value="1"/>
</dbReference>
<dbReference type="Proteomes" id="UP001053296">
    <property type="component" value="Chromosome"/>
</dbReference>
<evidence type="ECO:0000313" key="1">
    <source>
        <dbReference type="EMBL" id="BCS89662.1"/>
    </source>
</evidence>
<organism evidence="1 2">
    <name type="scientific">Pseudodesulfovibrio sediminis</name>
    <dbReference type="NCBI Taxonomy" id="2810563"/>
    <lineage>
        <taxon>Bacteria</taxon>
        <taxon>Pseudomonadati</taxon>
        <taxon>Thermodesulfobacteriota</taxon>
        <taxon>Desulfovibrionia</taxon>
        <taxon>Desulfovibrionales</taxon>
        <taxon>Desulfovibrionaceae</taxon>
    </lineage>
</organism>
<protein>
    <recommendedName>
        <fullName evidence="3">Tetratricopeptide repeat protein</fullName>
    </recommendedName>
</protein>
<dbReference type="Gene3D" id="1.25.40.10">
    <property type="entry name" value="Tetratricopeptide repeat domain"/>
    <property type="match status" value="1"/>
</dbReference>
<reference evidence="1" key="1">
    <citation type="journal article" date="2022" name="Arch. Microbiol.">
        <title>Pseudodesulfovibrio sediminis sp. nov., a mesophilic and neutrophilic sulfate-reducing bacterium isolated from sediment of a brackish lake.</title>
        <authorList>
            <person name="Takahashi A."/>
            <person name="Kojima H."/>
            <person name="Watanabe M."/>
            <person name="Fukui M."/>
        </authorList>
    </citation>
    <scope>NUCLEOTIDE SEQUENCE</scope>
    <source>
        <strain evidence="1">SF6</strain>
    </source>
</reference>
<dbReference type="Pfam" id="PF13414">
    <property type="entry name" value="TPR_11"/>
    <property type="match status" value="1"/>
</dbReference>
<dbReference type="InterPro" id="IPR011990">
    <property type="entry name" value="TPR-like_helical_dom_sf"/>
</dbReference>
<keyword evidence="2" id="KW-1185">Reference proteome</keyword>
<dbReference type="EMBL" id="AP024485">
    <property type="protein sequence ID" value="BCS89662.1"/>
    <property type="molecule type" value="Genomic_DNA"/>
</dbReference>
<name>A0ABM7P9D6_9BACT</name>
<accession>A0ABM7P9D6</accession>
<sequence>MAIRRGTTLRGHGQRHYWLIRQVGETTYGVRGVDGEFLPFGAESLIAEEELLGNYTPEVEVFEKQMLPLVRKHQFRLDESMDRSLSGMRDPLCVDEANVRGLFTLGMKYIQNRKTSRGRKCINELVRLESAYPGKNQYLFNEFGIKLRKIGFLEGAVVCYRRGLRFTSEDDHLYYNLARAYYEQGQWWDCMGVLSDCFEHNPALPLARNLVELIIALGDNPGLRARHGKSPVPEGVVRRAALLSEAVAEHEPDAELLMREREKRRAELQEEYLWLPGRDAVGM</sequence>
<evidence type="ECO:0000313" key="2">
    <source>
        <dbReference type="Proteomes" id="UP001053296"/>
    </source>
</evidence>